<feature type="compositionally biased region" description="Low complexity" evidence="1">
    <location>
        <begin position="355"/>
        <end position="373"/>
    </location>
</feature>
<dbReference type="AlphaFoldDB" id="A0A2H3DT70"/>
<dbReference type="Proteomes" id="UP000217790">
    <property type="component" value="Unassembled WGS sequence"/>
</dbReference>
<reference evidence="3" key="1">
    <citation type="journal article" date="2017" name="Nat. Ecol. Evol.">
        <title>Genome expansion and lineage-specific genetic innovations in the forest pathogenic fungi Armillaria.</title>
        <authorList>
            <person name="Sipos G."/>
            <person name="Prasanna A.N."/>
            <person name="Walter M.C."/>
            <person name="O'Connor E."/>
            <person name="Balint B."/>
            <person name="Krizsan K."/>
            <person name="Kiss B."/>
            <person name="Hess J."/>
            <person name="Varga T."/>
            <person name="Slot J."/>
            <person name="Riley R."/>
            <person name="Boka B."/>
            <person name="Rigling D."/>
            <person name="Barry K."/>
            <person name="Lee J."/>
            <person name="Mihaltcheva S."/>
            <person name="LaButti K."/>
            <person name="Lipzen A."/>
            <person name="Waldron R."/>
            <person name="Moloney N.M."/>
            <person name="Sperisen C."/>
            <person name="Kredics L."/>
            <person name="Vagvoelgyi C."/>
            <person name="Patrignani A."/>
            <person name="Fitzpatrick D."/>
            <person name="Nagy I."/>
            <person name="Doyle S."/>
            <person name="Anderson J.B."/>
            <person name="Grigoriev I.V."/>
            <person name="Gueldener U."/>
            <person name="Muensterkoetter M."/>
            <person name="Nagy L.G."/>
        </authorList>
    </citation>
    <scope>NUCLEOTIDE SEQUENCE [LARGE SCALE GENOMIC DNA]</scope>
    <source>
        <strain evidence="3">Ar21-2</strain>
    </source>
</reference>
<dbReference type="EMBL" id="KZ293661">
    <property type="protein sequence ID" value="PBK91463.1"/>
    <property type="molecule type" value="Genomic_DNA"/>
</dbReference>
<evidence type="ECO:0000313" key="3">
    <source>
        <dbReference type="Proteomes" id="UP000217790"/>
    </source>
</evidence>
<organism evidence="2 3">
    <name type="scientific">Armillaria gallica</name>
    <name type="common">Bulbous honey fungus</name>
    <name type="synonym">Armillaria bulbosa</name>
    <dbReference type="NCBI Taxonomy" id="47427"/>
    <lineage>
        <taxon>Eukaryota</taxon>
        <taxon>Fungi</taxon>
        <taxon>Dikarya</taxon>
        <taxon>Basidiomycota</taxon>
        <taxon>Agaricomycotina</taxon>
        <taxon>Agaricomycetes</taxon>
        <taxon>Agaricomycetidae</taxon>
        <taxon>Agaricales</taxon>
        <taxon>Marasmiineae</taxon>
        <taxon>Physalacriaceae</taxon>
        <taxon>Armillaria</taxon>
    </lineage>
</organism>
<feature type="compositionally biased region" description="Pro residues" evidence="1">
    <location>
        <begin position="313"/>
        <end position="354"/>
    </location>
</feature>
<proteinExistence type="predicted"/>
<feature type="region of interest" description="Disordered" evidence="1">
    <location>
        <begin position="296"/>
        <end position="378"/>
    </location>
</feature>
<dbReference type="STRING" id="47427.A0A2H3DT70"/>
<keyword evidence="3" id="KW-1185">Reference proteome</keyword>
<evidence type="ECO:0000256" key="1">
    <source>
        <dbReference type="SAM" id="MobiDB-lite"/>
    </source>
</evidence>
<dbReference type="InParanoid" id="A0A2H3DT70"/>
<gene>
    <name evidence="2" type="ORF">ARMGADRAFT_1081654</name>
</gene>
<protein>
    <submittedName>
        <fullName evidence="2">Uncharacterized protein</fullName>
    </submittedName>
</protein>
<accession>A0A2H3DT70</accession>
<sequence length="391" mass="43089">MTSPISIYPHLSVFFCLPLANFNGSADEIATLQSLAFWLHGNAINNNDPVTYSSYSRIAEDYDNLYTLYTTVQRYFPYASRTRQAAKLLRTINVTIDARFKYDAAIKSAITGVTSLLTHRDAVNNRRAEVLAQRCGILADMIDVDMSHMTNLLGDINRDFDKWSVVSAFEGHRGQGLSNMIGVASITYSVIQDAISHTARSISTLMMTTLPALPLAVASTFLDTFFAAFKRLYLELYIFVAARREIAASLRLANNTTHGLPYTRQLISVLERFDDMFLSNAGSLIQIQMDLQTKRGWGKLPSHQPLPASSPVHSPPPPLPPPPSPPHPPPPSPPVHPPPPSPHPPSPSPPPPPSSFATFSLSSLSSSSSSSSSLQHRSPWYIKLQYTSTIW</sequence>
<name>A0A2H3DT70_ARMGA</name>
<evidence type="ECO:0000313" key="2">
    <source>
        <dbReference type="EMBL" id="PBK91463.1"/>
    </source>
</evidence>